<dbReference type="RefSeq" id="WP_011406740.1">
    <property type="nucleotide sequence ID" value="NZ_CAUHHK010000002.1"/>
</dbReference>
<proteinExistence type="predicted"/>
<feature type="transmembrane region" description="Helical" evidence="1">
    <location>
        <begin position="370"/>
        <end position="388"/>
    </location>
</feature>
<evidence type="ECO:0000313" key="4">
    <source>
        <dbReference type="Proteomes" id="UP000248557"/>
    </source>
</evidence>
<keyword evidence="1" id="KW-0472">Membrane</keyword>
<feature type="transmembrane region" description="Helical" evidence="1">
    <location>
        <begin position="347"/>
        <end position="364"/>
    </location>
</feature>
<feature type="transmembrane region" description="Helical" evidence="1">
    <location>
        <begin position="133"/>
        <end position="150"/>
    </location>
</feature>
<keyword evidence="1" id="KW-0812">Transmembrane</keyword>
<sequence length="413" mass="45049">MFDILITLIFGIIIGTITGIMPGLHVNTVGIIIFSTSPTLLSITNPLVISTFLVSIALTHAMIEFIPSLLMGIPSEDTVLSVQPGHRMLFKGESMGAIRLVSFGGYCSIVLLIIIMPILFIVLPLIYYGLKEYIGILLIIIMILILYFSNKSNNKRLMSTLIFLVSGIMGLVLLNGNLGSNIALLSMLSGLFSVSNLIYSINNNSKIPHQKDIKNIVIDSKFKKSVFAGSISGCIMGLLPGLGPAQGTLIAQIITLNKDIKVDNFLVTNSGINVCDTLFSLIAIYLISNPRSAISVYVNNLIEDITLIHILFFICVSLVCVSVTCVVSIKLGDLLIKNIKKVDYNKLNIFIVVLISMIVFFYTILSQGCIWYVILCYITSISLGILVNTLDLSKSNLMGVLIIPSILTYIGII</sequence>
<name>A0A328Q7I1_9EURY</name>
<feature type="transmembrane region" description="Helical" evidence="1">
    <location>
        <begin position="307"/>
        <end position="327"/>
    </location>
</feature>
<evidence type="ECO:0000259" key="2">
    <source>
        <dbReference type="Pfam" id="PF01970"/>
    </source>
</evidence>
<comment type="caution">
    <text evidence="3">The sequence shown here is derived from an EMBL/GenBank/DDBJ whole genome shotgun (WGS) entry which is preliminary data.</text>
</comment>
<dbReference type="InterPro" id="IPR002823">
    <property type="entry name" value="DUF112_TM"/>
</dbReference>
<reference evidence="3 4" key="1">
    <citation type="submission" date="2017-05" db="EMBL/GenBank/DDBJ databases">
        <title>Host range expansion of the Methanosphaera genus to humans and monogastric animals involves recent and extensive reduction in genome content.</title>
        <authorList>
            <person name="Hoedt E.C."/>
            <person name="Volmer J.G."/>
            <person name="Parks D.H."/>
            <person name="Rosewarne C.P."/>
            <person name="Denman S.E."/>
            <person name="Mcsweeney C.S."/>
            <person name="O Cuiv P."/>
            <person name="Hugenholtz P."/>
            <person name="Tyson G.W."/>
            <person name="Morrison M."/>
        </authorList>
    </citation>
    <scope>NUCLEOTIDE SEQUENCE [LARGE SCALE GENOMIC DNA]</scope>
    <source>
        <strain evidence="3 4">PA5</strain>
    </source>
</reference>
<accession>A0A328Q7I1</accession>
<dbReference type="Pfam" id="PF01970">
    <property type="entry name" value="TctA"/>
    <property type="match status" value="1"/>
</dbReference>
<dbReference type="PANTHER" id="PTHR42204">
    <property type="entry name" value="INTEGRAL MEMBRANE PROTEIN"/>
    <property type="match status" value="1"/>
</dbReference>
<feature type="transmembrane region" description="Helical" evidence="1">
    <location>
        <begin position="7"/>
        <end position="34"/>
    </location>
</feature>
<feature type="transmembrane region" description="Helical" evidence="1">
    <location>
        <begin position="97"/>
        <end position="127"/>
    </location>
</feature>
<feature type="transmembrane region" description="Helical" evidence="1">
    <location>
        <begin position="395"/>
        <end position="412"/>
    </location>
</feature>
<gene>
    <name evidence="3" type="ORF">CA615_05775</name>
</gene>
<dbReference type="GeneID" id="3856056"/>
<feature type="transmembrane region" description="Helical" evidence="1">
    <location>
        <begin position="265"/>
        <end position="287"/>
    </location>
</feature>
<feature type="transmembrane region" description="Helical" evidence="1">
    <location>
        <begin position="157"/>
        <end position="176"/>
    </location>
</feature>
<dbReference type="Proteomes" id="UP000248557">
    <property type="component" value="Unassembled WGS sequence"/>
</dbReference>
<feature type="domain" description="DUF112" evidence="2">
    <location>
        <begin position="5"/>
        <end position="398"/>
    </location>
</feature>
<keyword evidence="1" id="KW-1133">Transmembrane helix</keyword>
<dbReference type="AlphaFoldDB" id="A0A328Q7I1"/>
<organism evidence="3 4">
    <name type="scientific">Methanosphaera stadtmanae</name>
    <dbReference type="NCBI Taxonomy" id="2317"/>
    <lineage>
        <taxon>Archaea</taxon>
        <taxon>Methanobacteriati</taxon>
        <taxon>Methanobacteriota</taxon>
        <taxon>Methanomada group</taxon>
        <taxon>Methanobacteria</taxon>
        <taxon>Methanobacteriales</taxon>
        <taxon>Methanobacteriaceae</taxon>
        <taxon>Methanosphaera</taxon>
    </lineage>
</organism>
<dbReference type="PANTHER" id="PTHR42204:SF1">
    <property type="entry name" value="INTEGRAL MEMBRANE PROTEIN"/>
    <property type="match status" value="1"/>
</dbReference>
<protein>
    <recommendedName>
        <fullName evidence="2">DUF112 domain-containing protein</fullName>
    </recommendedName>
</protein>
<evidence type="ECO:0000313" key="3">
    <source>
        <dbReference type="EMBL" id="RAP02739.1"/>
    </source>
</evidence>
<dbReference type="OMA" id="FVGCAML"/>
<dbReference type="EMBL" id="NGJK01000077">
    <property type="protein sequence ID" value="RAP02739.1"/>
    <property type="molecule type" value="Genomic_DNA"/>
</dbReference>
<evidence type="ECO:0000256" key="1">
    <source>
        <dbReference type="SAM" id="Phobius"/>
    </source>
</evidence>